<evidence type="ECO:0000313" key="3">
    <source>
        <dbReference type="EMBL" id="KAJ4479202.1"/>
    </source>
</evidence>
<organism evidence="3 4">
    <name type="scientific">Lentinula aciculospora</name>
    <dbReference type="NCBI Taxonomy" id="153920"/>
    <lineage>
        <taxon>Eukaryota</taxon>
        <taxon>Fungi</taxon>
        <taxon>Dikarya</taxon>
        <taxon>Basidiomycota</taxon>
        <taxon>Agaricomycotina</taxon>
        <taxon>Agaricomycetes</taxon>
        <taxon>Agaricomycetidae</taxon>
        <taxon>Agaricales</taxon>
        <taxon>Marasmiineae</taxon>
        <taxon>Omphalotaceae</taxon>
        <taxon>Lentinula</taxon>
    </lineage>
</organism>
<sequence length="330" mass="38295">MEDVNAFSIATFRERDKAIQRKHSEEIHRYKVALDKSNYVNAGLRTSLFDLKNRSNRLVQSLGFGDLMEAQVYVDAEQSEIKYRDLLRLVESLEGKLKESKALIAKMENKEKELEEKYTVIRKTKDESVYAHRLLVKEHQNLQDMHNDTVKSNNAAAERRQKDYEKWTHFKRWILCLAEIEQFKKYEKELGLDKVERKERAKELFRAVTRKKYKLSQLDSLQDETLFDLVEQDSNESRLFATAPNIRILDNASKPSPITPLNPSSKANNPANDHNPSSSPFLDPNTAAIQPQRLIRSYAIKNTTTSPPMMVESDLSMRLSVNNTVCRLIF</sequence>
<keyword evidence="1" id="KW-0175">Coiled coil</keyword>
<dbReference type="OrthoDB" id="5801062at2759"/>
<feature type="coiled-coil region" evidence="1">
    <location>
        <begin position="76"/>
        <end position="127"/>
    </location>
</feature>
<proteinExistence type="predicted"/>
<gene>
    <name evidence="3" type="ORF">J3R30DRAFT_3475339</name>
</gene>
<keyword evidence="4" id="KW-1185">Reference proteome</keyword>
<dbReference type="AlphaFoldDB" id="A0A9W9AEJ2"/>
<feature type="region of interest" description="Disordered" evidence="2">
    <location>
        <begin position="251"/>
        <end position="285"/>
    </location>
</feature>
<evidence type="ECO:0000256" key="1">
    <source>
        <dbReference type="SAM" id="Coils"/>
    </source>
</evidence>
<dbReference type="Proteomes" id="UP001150266">
    <property type="component" value="Unassembled WGS sequence"/>
</dbReference>
<accession>A0A9W9AEJ2</accession>
<feature type="compositionally biased region" description="Polar residues" evidence="2">
    <location>
        <begin position="253"/>
        <end position="280"/>
    </location>
</feature>
<dbReference type="EMBL" id="JAOTPV010000008">
    <property type="protein sequence ID" value="KAJ4479202.1"/>
    <property type="molecule type" value="Genomic_DNA"/>
</dbReference>
<evidence type="ECO:0000313" key="4">
    <source>
        <dbReference type="Proteomes" id="UP001150266"/>
    </source>
</evidence>
<name>A0A9W9AEJ2_9AGAR</name>
<evidence type="ECO:0000256" key="2">
    <source>
        <dbReference type="SAM" id="MobiDB-lite"/>
    </source>
</evidence>
<reference evidence="3" key="1">
    <citation type="submission" date="2022-08" db="EMBL/GenBank/DDBJ databases">
        <title>A Global Phylogenomic Analysis of the Shiitake Genus Lentinula.</title>
        <authorList>
            <consortium name="DOE Joint Genome Institute"/>
            <person name="Sierra-Patev S."/>
            <person name="Min B."/>
            <person name="Naranjo-Ortiz M."/>
            <person name="Looney B."/>
            <person name="Konkel Z."/>
            <person name="Slot J.C."/>
            <person name="Sakamoto Y."/>
            <person name="Steenwyk J.L."/>
            <person name="Rokas A."/>
            <person name="Carro J."/>
            <person name="Camarero S."/>
            <person name="Ferreira P."/>
            <person name="Molpeceres G."/>
            <person name="Ruiz-Duenas F.J."/>
            <person name="Serrano A."/>
            <person name="Henrissat B."/>
            <person name="Drula E."/>
            <person name="Hughes K.W."/>
            <person name="Mata J.L."/>
            <person name="Ishikawa N.K."/>
            <person name="Vargas-Isla R."/>
            <person name="Ushijima S."/>
            <person name="Smith C.A."/>
            <person name="Ahrendt S."/>
            <person name="Andreopoulos W."/>
            <person name="He G."/>
            <person name="Labutti K."/>
            <person name="Lipzen A."/>
            <person name="Ng V."/>
            <person name="Riley R."/>
            <person name="Sandor L."/>
            <person name="Barry K."/>
            <person name="Martinez A.T."/>
            <person name="Xiao Y."/>
            <person name="Gibbons J.G."/>
            <person name="Terashima K."/>
            <person name="Grigoriev I.V."/>
            <person name="Hibbett D.S."/>
        </authorList>
    </citation>
    <scope>NUCLEOTIDE SEQUENCE</scope>
    <source>
        <strain evidence="3">JLM2183</strain>
    </source>
</reference>
<comment type="caution">
    <text evidence="3">The sequence shown here is derived from an EMBL/GenBank/DDBJ whole genome shotgun (WGS) entry which is preliminary data.</text>
</comment>
<protein>
    <submittedName>
        <fullName evidence="3">Uncharacterized protein</fullName>
    </submittedName>
</protein>